<dbReference type="AlphaFoldDB" id="A0AAD4LPF8"/>
<organism evidence="1 2">
    <name type="scientific">Lactarius akahatsu</name>
    <dbReference type="NCBI Taxonomy" id="416441"/>
    <lineage>
        <taxon>Eukaryota</taxon>
        <taxon>Fungi</taxon>
        <taxon>Dikarya</taxon>
        <taxon>Basidiomycota</taxon>
        <taxon>Agaricomycotina</taxon>
        <taxon>Agaricomycetes</taxon>
        <taxon>Russulales</taxon>
        <taxon>Russulaceae</taxon>
        <taxon>Lactarius</taxon>
    </lineage>
</organism>
<comment type="caution">
    <text evidence="1">The sequence shown here is derived from an EMBL/GenBank/DDBJ whole genome shotgun (WGS) entry which is preliminary data.</text>
</comment>
<keyword evidence="2" id="KW-1185">Reference proteome</keyword>
<name>A0AAD4LPF8_9AGAM</name>
<sequence>MDRDSHIQPGDRSPHLFPDAFYTAPLDVWATAIQRVPSEAEKCLIEQVVHYKALSDMEHEFLVVHACHPSGSKVVLGVDRNADVLTAAQQHAGPTETAGPSSPLVSSARYLSTLMRFGPSPPSPEAYDSVQVSHDATPAPILAQHGPSVPLSTVSFSRAPRPSLLHLSVLLLTIRTHFPSYALLQYQCYFFARATCLALVDISGGIEVQHEEGQRAATWRGVHVSLYSAGRAALQNMLLLPLAEFPVLIVPAGLFAVYSAVKLYDGNVVESEVDRRRISDEKIREHAIPPKYHAAWQIFVRDSATVRK</sequence>
<evidence type="ECO:0000313" key="1">
    <source>
        <dbReference type="EMBL" id="KAH9000204.1"/>
    </source>
</evidence>
<accession>A0AAD4LPF8</accession>
<proteinExistence type="predicted"/>
<dbReference type="EMBL" id="JAKELL010000002">
    <property type="protein sequence ID" value="KAH9000204.1"/>
    <property type="molecule type" value="Genomic_DNA"/>
</dbReference>
<gene>
    <name evidence="1" type="ORF">EDB92DRAFT_1829874</name>
</gene>
<dbReference type="Proteomes" id="UP001201163">
    <property type="component" value="Unassembled WGS sequence"/>
</dbReference>
<protein>
    <submittedName>
        <fullName evidence="1">Uncharacterized protein</fullName>
    </submittedName>
</protein>
<evidence type="ECO:0000313" key="2">
    <source>
        <dbReference type="Proteomes" id="UP001201163"/>
    </source>
</evidence>
<reference evidence="1" key="1">
    <citation type="submission" date="2022-01" db="EMBL/GenBank/DDBJ databases">
        <title>Comparative genomics reveals a dynamic genome evolution in the ectomycorrhizal milk-cap (Lactarius) mushrooms.</title>
        <authorList>
            <consortium name="DOE Joint Genome Institute"/>
            <person name="Lebreton A."/>
            <person name="Tang N."/>
            <person name="Kuo A."/>
            <person name="LaButti K."/>
            <person name="Drula E."/>
            <person name="Barry K."/>
            <person name="Clum A."/>
            <person name="Lipzen A."/>
            <person name="Mousain D."/>
            <person name="Ng V."/>
            <person name="Wang R."/>
            <person name="Wang X."/>
            <person name="Dai Y."/>
            <person name="Henrissat B."/>
            <person name="Grigoriev I.V."/>
            <person name="Guerin-Laguette A."/>
            <person name="Yu F."/>
            <person name="Martin F.M."/>
        </authorList>
    </citation>
    <scope>NUCLEOTIDE SEQUENCE</scope>
    <source>
        <strain evidence="1">QP</strain>
    </source>
</reference>